<name>D3B2C7_HETP5</name>
<sequence length="120" mass="13932">MKYFIEAFEEEFGTGVAVRARVTDREVALDWSYRSLLSVVEYNTVFLNICLNRAMNTCRKQGYCIFESHSKIGGCTWPYSLPLTSPPRSFNAFGEKTVIVTNYLTTWRFKFELDIANLYI</sequence>
<reference evidence="1 2" key="1">
    <citation type="journal article" date="2011" name="Genome Res.">
        <title>Phylogeny-wide analysis of social amoeba genomes highlights ancient origins for complex intercellular communication.</title>
        <authorList>
            <person name="Heidel A.J."/>
            <person name="Lawal H.M."/>
            <person name="Felder M."/>
            <person name="Schilde C."/>
            <person name="Helps N.R."/>
            <person name="Tunggal B."/>
            <person name="Rivero F."/>
            <person name="John U."/>
            <person name="Schleicher M."/>
            <person name="Eichinger L."/>
            <person name="Platzer M."/>
            <person name="Noegel A.A."/>
            <person name="Schaap P."/>
            <person name="Gloeckner G."/>
        </authorList>
    </citation>
    <scope>NUCLEOTIDE SEQUENCE [LARGE SCALE GENOMIC DNA]</scope>
    <source>
        <strain evidence="2">ATCC 26659 / Pp 5 / PN500</strain>
    </source>
</reference>
<evidence type="ECO:0000313" key="2">
    <source>
        <dbReference type="Proteomes" id="UP000001396"/>
    </source>
</evidence>
<dbReference type="RefSeq" id="XP_020436616.1">
    <property type="nucleotide sequence ID" value="XM_020573521.1"/>
</dbReference>
<organism evidence="1 2">
    <name type="scientific">Heterostelium pallidum (strain ATCC 26659 / Pp 5 / PN500)</name>
    <name type="common">Cellular slime mold</name>
    <name type="synonym">Polysphondylium pallidum</name>
    <dbReference type="NCBI Taxonomy" id="670386"/>
    <lineage>
        <taxon>Eukaryota</taxon>
        <taxon>Amoebozoa</taxon>
        <taxon>Evosea</taxon>
        <taxon>Eumycetozoa</taxon>
        <taxon>Dictyostelia</taxon>
        <taxon>Acytosteliales</taxon>
        <taxon>Acytosteliaceae</taxon>
        <taxon>Heterostelium</taxon>
    </lineage>
</organism>
<dbReference type="GeneID" id="31358062"/>
<protein>
    <submittedName>
        <fullName evidence="1">Uncharacterized protein</fullName>
    </submittedName>
</protein>
<dbReference type="EMBL" id="ADBJ01000009">
    <property type="protein sequence ID" value="EFA84502.1"/>
    <property type="molecule type" value="Genomic_DNA"/>
</dbReference>
<evidence type="ECO:0000313" key="1">
    <source>
        <dbReference type="EMBL" id="EFA84502.1"/>
    </source>
</evidence>
<keyword evidence="2" id="KW-1185">Reference proteome</keyword>
<dbReference type="AlphaFoldDB" id="D3B2C7"/>
<proteinExistence type="predicted"/>
<gene>
    <name evidence="1" type="ORF">PPL_02537</name>
</gene>
<dbReference type="Proteomes" id="UP000001396">
    <property type="component" value="Unassembled WGS sequence"/>
</dbReference>
<dbReference type="InParanoid" id="D3B2C7"/>
<accession>D3B2C7</accession>
<comment type="caution">
    <text evidence="1">The sequence shown here is derived from an EMBL/GenBank/DDBJ whole genome shotgun (WGS) entry which is preliminary data.</text>
</comment>